<keyword evidence="2" id="KW-1003">Cell membrane</keyword>
<evidence type="ECO:0000313" key="7">
    <source>
        <dbReference type="EMBL" id="MCZ0864037.1"/>
    </source>
</evidence>
<dbReference type="InterPro" id="IPR001123">
    <property type="entry name" value="LeuE-type"/>
</dbReference>
<evidence type="ECO:0000256" key="2">
    <source>
        <dbReference type="ARBA" id="ARBA00022475"/>
    </source>
</evidence>
<feature type="transmembrane region" description="Helical" evidence="6">
    <location>
        <begin position="41"/>
        <end position="65"/>
    </location>
</feature>
<dbReference type="AlphaFoldDB" id="A0A9J6RJ93"/>
<keyword evidence="5 6" id="KW-0472">Membrane</keyword>
<dbReference type="EMBL" id="JAPTGG010000001">
    <property type="protein sequence ID" value="MCZ0864037.1"/>
    <property type="molecule type" value="Genomic_DNA"/>
</dbReference>
<feature type="transmembrane region" description="Helical" evidence="6">
    <location>
        <begin position="6"/>
        <end position="29"/>
    </location>
</feature>
<evidence type="ECO:0000256" key="4">
    <source>
        <dbReference type="ARBA" id="ARBA00022989"/>
    </source>
</evidence>
<feature type="transmembrane region" description="Helical" evidence="6">
    <location>
        <begin position="183"/>
        <end position="200"/>
    </location>
</feature>
<feature type="transmembrane region" description="Helical" evidence="6">
    <location>
        <begin position="145"/>
        <end position="163"/>
    </location>
</feature>
<proteinExistence type="predicted"/>
<gene>
    <name evidence="7" type="ORF">O0V09_02425</name>
</gene>
<keyword evidence="3 6" id="KW-0812">Transmembrane</keyword>
<dbReference type="GO" id="GO:0005886">
    <property type="term" value="C:plasma membrane"/>
    <property type="evidence" value="ECO:0007669"/>
    <property type="project" value="UniProtKB-SubCell"/>
</dbReference>
<evidence type="ECO:0000313" key="8">
    <source>
        <dbReference type="Proteomes" id="UP001069090"/>
    </source>
</evidence>
<dbReference type="Proteomes" id="UP001069090">
    <property type="component" value="Unassembled WGS sequence"/>
</dbReference>
<feature type="transmembrane region" description="Helical" evidence="6">
    <location>
        <begin position="103"/>
        <end position="125"/>
    </location>
</feature>
<protein>
    <submittedName>
        <fullName evidence="7">LysE family translocator</fullName>
    </submittedName>
</protein>
<evidence type="ECO:0000256" key="3">
    <source>
        <dbReference type="ARBA" id="ARBA00022692"/>
    </source>
</evidence>
<dbReference type="Pfam" id="PF01810">
    <property type="entry name" value="LysE"/>
    <property type="match status" value="1"/>
</dbReference>
<evidence type="ECO:0000256" key="6">
    <source>
        <dbReference type="SAM" id="Phobius"/>
    </source>
</evidence>
<comment type="subcellular location">
    <subcellularLocation>
        <location evidence="1">Cell membrane</location>
        <topology evidence="1">Multi-pass membrane protein</topology>
    </subcellularLocation>
</comment>
<dbReference type="PANTHER" id="PTHR30086">
    <property type="entry name" value="ARGININE EXPORTER PROTEIN ARGO"/>
    <property type="match status" value="1"/>
</dbReference>
<keyword evidence="8" id="KW-1185">Reference proteome</keyword>
<evidence type="ECO:0000256" key="5">
    <source>
        <dbReference type="ARBA" id="ARBA00023136"/>
    </source>
</evidence>
<reference evidence="7 8" key="1">
    <citation type="submission" date="2022-12" db="EMBL/GenBank/DDBJ databases">
        <title>Dasania phycosphaerae sp. nov., isolated from particulate material of the south coast of Korea.</title>
        <authorList>
            <person name="Jiang Y."/>
        </authorList>
    </citation>
    <scope>NUCLEOTIDE SEQUENCE [LARGE SCALE GENOMIC DNA]</scope>
    <source>
        <strain evidence="7 8">GY-19</strain>
    </source>
</reference>
<comment type="caution">
    <text evidence="7">The sequence shown here is derived from an EMBL/GenBank/DDBJ whole genome shotgun (WGS) entry which is preliminary data.</text>
</comment>
<keyword evidence="4 6" id="KW-1133">Transmembrane helix</keyword>
<sequence length="202" mass="20827">MSIVEIVTLFTVMVALALIPSTSVALVVARASMAGFLSGAAVAAGIVVGDLIFVICAVLGMAALAEVMGELFLIMRYLAGIYLIGLGINLINSKPLLPAKSPSSTLSASFLSGLIVTLADVKAIFFYASLFPAFVDLTTVSLSEILILIALTIVAVGGVKLGYAYSANKLASLFTNTKTQRTFKLAAGSLMAGIGAYLLIKA</sequence>
<organism evidence="7 8">
    <name type="scientific">Dasania phycosphaerae</name>
    <dbReference type="NCBI Taxonomy" id="2950436"/>
    <lineage>
        <taxon>Bacteria</taxon>
        <taxon>Pseudomonadati</taxon>
        <taxon>Pseudomonadota</taxon>
        <taxon>Gammaproteobacteria</taxon>
        <taxon>Cellvibrionales</taxon>
        <taxon>Spongiibacteraceae</taxon>
        <taxon>Dasania</taxon>
    </lineage>
</organism>
<name>A0A9J6RJ93_9GAMM</name>
<evidence type="ECO:0000256" key="1">
    <source>
        <dbReference type="ARBA" id="ARBA00004651"/>
    </source>
</evidence>
<accession>A0A9J6RJ93</accession>
<dbReference type="PANTHER" id="PTHR30086:SF20">
    <property type="entry name" value="ARGININE EXPORTER PROTEIN ARGO-RELATED"/>
    <property type="match status" value="1"/>
</dbReference>
<feature type="transmembrane region" description="Helical" evidence="6">
    <location>
        <begin position="71"/>
        <end position="91"/>
    </location>
</feature>
<dbReference type="RefSeq" id="WP_258330181.1">
    <property type="nucleotide sequence ID" value="NZ_JAPTGG010000001.1"/>
</dbReference>
<dbReference type="GO" id="GO:0015171">
    <property type="term" value="F:amino acid transmembrane transporter activity"/>
    <property type="evidence" value="ECO:0007669"/>
    <property type="project" value="TreeGrafter"/>
</dbReference>